<dbReference type="AlphaFoldDB" id="A0A0J8H0X6"/>
<organism evidence="1 2">
    <name type="scientific">Catenovulum maritimum</name>
    <dbReference type="NCBI Taxonomy" id="1513271"/>
    <lineage>
        <taxon>Bacteria</taxon>
        <taxon>Pseudomonadati</taxon>
        <taxon>Pseudomonadota</taxon>
        <taxon>Gammaproteobacteria</taxon>
        <taxon>Alteromonadales</taxon>
        <taxon>Alteromonadaceae</taxon>
        <taxon>Catenovulum</taxon>
    </lineage>
</organism>
<dbReference type="PROSITE" id="PS51257">
    <property type="entry name" value="PROKAR_LIPOPROTEIN"/>
    <property type="match status" value="1"/>
</dbReference>
<gene>
    <name evidence="1" type="ORF">XM47_00605</name>
</gene>
<proteinExistence type="predicted"/>
<keyword evidence="2" id="KW-1185">Reference proteome</keyword>
<dbReference type="STRING" id="1513271.XM47_00605"/>
<dbReference type="OrthoDB" id="5767078at2"/>
<accession>A0A0J8H0X6</accession>
<dbReference type="Proteomes" id="UP000037600">
    <property type="component" value="Unassembled WGS sequence"/>
</dbReference>
<reference evidence="1 2" key="1">
    <citation type="submission" date="2015-04" db="EMBL/GenBank/DDBJ databases">
        <title>Draft Genome Sequence of the Novel Agar-Digesting Marine Bacterium Q1.</title>
        <authorList>
            <person name="Li Y."/>
            <person name="Li D."/>
            <person name="Chen G."/>
            <person name="Du Z."/>
        </authorList>
    </citation>
    <scope>NUCLEOTIDE SEQUENCE [LARGE SCALE GENOMIC DNA]</scope>
    <source>
        <strain evidence="1 2">Q1</strain>
    </source>
</reference>
<evidence type="ECO:0000313" key="2">
    <source>
        <dbReference type="Proteomes" id="UP000037600"/>
    </source>
</evidence>
<evidence type="ECO:0008006" key="3">
    <source>
        <dbReference type="Google" id="ProtNLM"/>
    </source>
</evidence>
<comment type="caution">
    <text evidence="1">The sequence shown here is derived from an EMBL/GenBank/DDBJ whole genome shotgun (WGS) entry which is preliminary data.</text>
</comment>
<dbReference type="RefSeq" id="WP_048688174.1">
    <property type="nucleotide sequence ID" value="NZ_KQ130482.1"/>
</dbReference>
<evidence type="ECO:0000313" key="1">
    <source>
        <dbReference type="EMBL" id="KMT66668.1"/>
    </source>
</evidence>
<protein>
    <recommendedName>
        <fullName evidence="3">DUF3828 domain-containing protein</fullName>
    </recommendedName>
</protein>
<name>A0A0J8H0X6_9ALTE</name>
<sequence length="146" mass="16848">MPTRYTYIITLLLSFSLFGCSGDKEPIPPQPGEAAIEFFDTIYNLHDLNLAVKRTTPQYSRILKSYQTAERVQKVLFNLRYDSVVIKEDKSVSGKSIFPNSAEKAEVTIMFDGLFQGNRQRDLRTVYMVKQQGKWLVNKLKADNFR</sequence>
<dbReference type="EMBL" id="LAZL01000002">
    <property type="protein sequence ID" value="KMT66668.1"/>
    <property type="molecule type" value="Genomic_DNA"/>
</dbReference>